<dbReference type="Proteomes" id="UP000002210">
    <property type="component" value="Chromosome"/>
</dbReference>
<name>A0A125U5T8_BACC3</name>
<proteinExistence type="predicted"/>
<gene>
    <name evidence="1" type="ordered locus">BCA_1914</name>
</gene>
<dbReference type="PATRIC" id="fig|572264.18.peg.1858"/>
<dbReference type="EMBL" id="CP001407">
    <property type="protein sequence ID" value="ACO31252.1"/>
    <property type="molecule type" value="Genomic_DNA"/>
</dbReference>
<sequence length="39" mass="4286">MKTNLVTTISKDGKTSVVDQNAERILIKAKKITIVGENK</sequence>
<protein>
    <submittedName>
        <fullName evidence="1">Uncharacterized protein</fullName>
    </submittedName>
</protein>
<evidence type="ECO:0000313" key="1">
    <source>
        <dbReference type="EMBL" id="ACO31252.1"/>
    </source>
</evidence>
<evidence type="ECO:0000313" key="2">
    <source>
        <dbReference type="Proteomes" id="UP000002210"/>
    </source>
</evidence>
<dbReference type="AlphaFoldDB" id="A0A125U5T8"/>
<reference evidence="1 2" key="1">
    <citation type="submission" date="2009-02" db="EMBL/GenBank/DDBJ databases">
        <title>Genome sequence of Bacillus cereus 03BB102.</title>
        <authorList>
            <person name="Dodson R.J."/>
            <person name="Jackson P."/>
            <person name="Munk A.C."/>
            <person name="Brettin T."/>
            <person name="Bruce D."/>
            <person name="Detter C."/>
            <person name="Tapia R."/>
            <person name="Han C."/>
            <person name="Sutton G."/>
            <person name="Sims D."/>
        </authorList>
    </citation>
    <scope>NUCLEOTIDE SEQUENCE [LARGE SCALE GENOMIC DNA]</scope>
    <source>
        <strain evidence="1 2">03BB102</strain>
    </source>
</reference>
<accession>A0A125U5T8</accession>
<dbReference type="KEGG" id="bcx:BCA_1914"/>
<organism evidence="1 2">
    <name type="scientific">Bacillus cereus (strain 03BB102)</name>
    <dbReference type="NCBI Taxonomy" id="572264"/>
    <lineage>
        <taxon>Bacteria</taxon>
        <taxon>Bacillati</taxon>
        <taxon>Bacillota</taxon>
        <taxon>Bacilli</taxon>
        <taxon>Bacillales</taxon>
        <taxon>Bacillaceae</taxon>
        <taxon>Bacillus</taxon>
        <taxon>Bacillus cereus group</taxon>
    </lineage>
</organism>